<dbReference type="EMBL" id="JAKWBI020000185">
    <property type="protein sequence ID" value="KAJ2899918.1"/>
    <property type="molecule type" value="Genomic_DNA"/>
</dbReference>
<dbReference type="Proteomes" id="UP001201980">
    <property type="component" value="Unassembled WGS sequence"/>
</dbReference>
<protein>
    <submittedName>
        <fullName evidence="1">Uncharacterized protein</fullName>
    </submittedName>
</protein>
<dbReference type="AlphaFoldDB" id="A0AAD5RNL8"/>
<dbReference type="InterPro" id="IPR009003">
    <property type="entry name" value="Peptidase_S1_PA"/>
</dbReference>
<evidence type="ECO:0000313" key="2">
    <source>
        <dbReference type="Proteomes" id="UP001201980"/>
    </source>
</evidence>
<accession>A0AAD5RNL8</accession>
<sequence length="498" mass="54262">MTSLMNPPPGDEAVDRANYYYGYPATLLARDGAAPGPRPLSLEGTPDGRLVMTKLLEGLRWATLGVFRLGWANPANPTVVTILVVVYPDALDHDGASALVGRIRTVLQSSPRRERFRHVAIEIACGSSRPYLREASPSGTDNRNRLSWLDDHHLRLDFPNTGSGPAIGRSIGVPYTDSCGTLGFFIRFGPASAPGAGDVAAVTCHHVVAPGMAAQIKYDQNPRGPPIDSPSQVDFHMWREKLVKDRSTAEADHNLLIEGLTGLTAASQPASINDKKVQDMLKSLMVCDRNVMSLNKKIRHVEQYSRDFGRVICSSGLATKGMYSPEWALIKPVWSRSPLAENPNAWPTTGGDTIPIPDSMRLAYHGLSKLHKTSQLEQMVKAKAMTVYKLGRTTGVTSGQLNELRVDCRVEYKGGIIVETSTWVVLSQLTPFGFYGDSGSLVVDRRGIAVGMLVGGGQEGSVANPFFFTYVMPMDVILADMEKTLFEDTGTYARVELL</sequence>
<dbReference type="Gene3D" id="2.40.10.10">
    <property type="entry name" value="Trypsin-like serine proteases"/>
    <property type="match status" value="1"/>
</dbReference>
<organism evidence="1 2">
    <name type="scientific">Zalerion maritima</name>
    <dbReference type="NCBI Taxonomy" id="339359"/>
    <lineage>
        <taxon>Eukaryota</taxon>
        <taxon>Fungi</taxon>
        <taxon>Dikarya</taxon>
        <taxon>Ascomycota</taxon>
        <taxon>Pezizomycotina</taxon>
        <taxon>Sordariomycetes</taxon>
        <taxon>Lulworthiomycetidae</taxon>
        <taxon>Lulworthiales</taxon>
        <taxon>Lulworthiaceae</taxon>
        <taxon>Zalerion</taxon>
    </lineage>
</organism>
<proteinExistence type="predicted"/>
<comment type="caution">
    <text evidence="1">The sequence shown here is derived from an EMBL/GenBank/DDBJ whole genome shotgun (WGS) entry which is preliminary data.</text>
</comment>
<reference evidence="1" key="1">
    <citation type="submission" date="2022-07" db="EMBL/GenBank/DDBJ databases">
        <title>Draft genome sequence of Zalerion maritima ATCC 34329, a (micro)plastics degrading marine fungus.</title>
        <authorList>
            <person name="Paco A."/>
            <person name="Goncalves M.F.M."/>
            <person name="Rocha-Santos T.A.P."/>
            <person name="Alves A."/>
        </authorList>
    </citation>
    <scope>NUCLEOTIDE SEQUENCE</scope>
    <source>
        <strain evidence="1">ATCC 34329</strain>
    </source>
</reference>
<evidence type="ECO:0000313" key="1">
    <source>
        <dbReference type="EMBL" id="KAJ2899918.1"/>
    </source>
</evidence>
<keyword evidence="2" id="KW-1185">Reference proteome</keyword>
<dbReference type="InterPro" id="IPR043504">
    <property type="entry name" value="Peptidase_S1_PA_chymotrypsin"/>
</dbReference>
<gene>
    <name evidence="1" type="ORF">MKZ38_002740</name>
</gene>
<name>A0AAD5RNL8_9PEZI</name>
<dbReference type="SUPFAM" id="SSF50494">
    <property type="entry name" value="Trypsin-like serine proteases"/>
    <property type="match status" value="1"/>
</dbReference>